<comment type="caution">
    <text evidence="1">The sequence shown here is derived from an EMBL/GenBank/DDBJ whole genome shotgun (WGS) entry which is preliminary data.</text>
</comment>
<evidence type="ECO:0000313" key="2">
    <source>
        <dbReference type="Proteomes" id="UP001497535"/>
    </source>
</evidence>
<sequence>MHIWSEDRPAISEEITGAFLPSDLRRDHWCFFAQRSPKRSLVLLLLLLLKCCLPSDLRRDHWCFCCCCC</sequence>
<dbReference type="Proteomes" id="UP001497535">
    <property type="component" value="Unassembled WGS sequence"/>
</dbReference>
<organism evidence="1 2">
    <name type="scientific">Meloidogyne enterolobii</name>
    <name type="common">Root-knot nematode worm</name>
    <name type="synonym">Meloidogyne mayaguensis</name>
    <dbReference type="NCBI Taxonomy" id="390850"/>
    <lineage>
        <taxon>Eukaryota</taxon>
        <taxon>Metazoa</taxon>
        <taxon>Ecdysozoa</taxon>
        <taxon>Nematoda</taxon>
        <taxon>Chromadorea</taxon>
        <taxon>Rhabditida</taxon>
        <taxon>Tylenchina</taxon>
        <taxon>Tylenchomorpha</taxon>
        <taxon>Tylenchoidea</taxon>
        <taxon>Meloidogynidae</taxon>
        <taxon>Meloidogyninae</taxon>
        <taxon>Meloidogyne</taxon>
    </lineage>
</organism>
<gene>
    <name evidence="1" type="ORF">MENTE1834_LOCUS20756</name>
</gene>
<accession>A0ACB0Z6I0</accession>
<dbReference type="EMBL" id="CAVMJV010000024">
    <property type="protein sequence ID" value="CAK5074056.1"/>
    <property type="molecule type" value="Genomic_DNA"/>
</dbReference>
<reference evidence="1" key="1">
    <citation type="submission" date="2023-11" db="EMBL/GenBank/DDBJ databases">
        <authorList>
            <person name="Poullet M."/>
        </authorList>
    </citation>
    <scope>NUCLEOTIDE SEQUENCE</scope>
    <source>
        <strain evidence="1">E1834</strain>
    </source>
</reference>
<protein>
    <submittedName>
        <fullName evidence="1">Uncharacterized protein</fullName>
    </submittedName>
</protein>
<keyword evidence="2" id="KW-1185">Reference proteome</keyword>
<proteinExistence type="predicted"/>
<name>A0ACB0Z6I0_MELEN</name>
<evidence type="ECO:0000313" key="1">
    <source>
        <dbReference type="EMBL" id="CAK5074056.1"/>
    </source>
</evidence>